<evidence type="ECO:0000313" key="4">
    <source>
        <dbReference type="Proteomes" id="UP000322245"/>
    </source>
</evidence>
<dbReference type="InterPro" id="IPR009688">
    <property type="entry name" value="FAM210A/B-like_dom"/>
</dbReference>
<sequence length="218" mass="24317">MSLRIPRLPFPLPRRPLPPPRTPRRPFSTPTPTPSPSPPAPSPPPTSAYAKFKALSKKYGSYAIGTYLFLSSLDFSASFLLVHALGAERIEPVLDDGKSWYRSKRYGPEEALRLKAEDAKLREEEEEEAKKDGKAGGEKNKWFGRTFWAEVILAYTIHKTLLLPFRAGLTVAWTPKLVGWLTKQGWVGKGGLTRAATHAQGKVKDASVKVKDRVKRQP</sequence>
<feature type="domain" description="DUF1279" evidence="2">
    <location>
        <begin position="51"/>
        <end position="175"/>
    </location>
</feature>
<dbReference type="PANTHER" id="PTHR21377:SF0">
    <property type="entry name" value="PROTEIN FAM210B, MITOCHONDRIAL"/>
    <property type="match status" value="1"/>
</dbReference>
<dbReference type="Proteomes" id="UP000322245">
    <property type="component" value="Unassembled WGS sequence"/>
</dbReference>
<dbReference type="GO" id="GO:0005739">
    <property type="term" value="C:mitochondrion"/>
    <property type="evidence" value="ECO:0007669"/>
    <property type="project" value="TreeGrafter"/>
</dbReference>
<feature type="region of interest" description="Disordered" evidence="1">
    <location>
        <begin position="1"/>
        <end position="46"/>
    </location>
</feature>
<feature type="compositionally biased region" description="Pro residues" evidence="1">
    <location>
        <begin position="29"/>
        <end position="46"/>
    </location>
</feature>
<dbReference type="InterPro" id="IPR045866">
    <property type="entry name" value="FAM210A/B-like"/>
</dbReference>
<dbReference type="EMBL" id="NIDF01000200">
    <property type="protein sequence ID" value="TYJ51683.1"/>
    <property type="molecule type" value="Genomic_DNA"/>
</dbReference>
<feature type="compositionally biased region" description="Pro residues" evidence="1">
    <location>
        <begin position="8"/>
        <end position="21"/>
    </location>
</feature>
<evidence type="ECO:0000259" key="2">
    <source>
        <dbReference type="Pfam" id="PF06916"/>
    </source>
</evidence>
<dbReference type="Pfam" id="PF06916">
    <property type="entry name" value="FAM210A-B_dom"/>
    <property type="match status" value="1"/>
</dbReference>
<protein>
    <recommendedName>
        <fullName evidence="2">DUF1279 domain-containing protein</fullName>
    </recommendedName>
</protein>
<keyword evidence="4" id="KW-1185">Reference proteome</keyword>
<evidence type="ECO:0000313" key="3">
    <source>
        <dbReference type="EMBL" id="TYJ51683.1"/>
    </source>
</evidence>
<gene>
    <name evidence="3" type="ORF">B9479_007733</name>
</gene>
<evidence type="ECO:0000256" key="1">
    <source>
        <dbReference type="SAM" id="MobiDB-lite"/>
    </source>
</evidence>
<reference evidence="3 4" key="1">
    <citation type="submission" date="2017-05" db="EMBL/GenBank/DDBJ databases">
        <title>The Genome Sequence of Tsuchiyaea wingfieldii DSM 27421.</title>
        <authorList>
            <person name="Cuomo C."/>
            <person name="Passer A."/>
            <person name="Billmyre B."/>
            <person name="Heitman J."/>
        </authorList>
    </citation>
    <scope>NUCLEOTIDE SEQUENCE [LARGE SCALE GENOMIC DNA]</scope>
    <source>
        <strain evidence="3 4">DSM 27421</strain>
    </source>
</reference>
<name>A0A5D3ANM3_9TREE</name>
<dbReference type="PANTHER" id="PTHR21377">
    <property type="entry name" value="PROTEIN FAM210B, MITOCHONDRIAL"/>
    <property type="match status" value="1"/>
</dbReference>
<accession>A0A5D3ANM3</accession>
<comment type="caution">
    <text evidence="3">The sequence shown here is derived from an EMBL/GenBank/DDBJ whole genome shotgun (WGS) entry which is preliminary data.</text>
</comment>
<dbReference type="AlphaFoldDB" id="A0A5D3ANM3"/>
<proteinExistence type="predicted"/>
<organism evidence="3 4">
    <name type="scientific">Cryptococcus floricola</name>
    <dbReference type="NCBI Taxonomy" id="2591691"/>
    <lineage>
        <taxon>Eukaryota</taxon>
        <taxon>Fungi</taxon>
        <taxon>Dikarya</taxon>
        <taxon>Basidiomycota</taxon>
        <taxon>Agaricomycotina</taxon>
        <taxon>Tremellomycetes</taxon>
        <taxon>Tremellales</taxon>
        <taxon>Cryptococcaceae</taxon>
        <taxon>Cryptococcus</taxon>
    </lineage>
</organism>